<keyword evidence="3" id="KW-1185">Reference proteome</keyword>
<reference evidence="2 3" key="1">
    <citation type="journal article" date="2012" name="Proc. Natl. Acad. Sci. U.S.A.">
        <title>Comparative genomics of Ceriporiopsis subvermispora and Phanerochaete chrysosporium provide insight into selective ligninolysis.</title>
        <authorList>
            <person name="Fernandez-Fueyo E."/>
            <person name="Ruiz-Duenas F.J."/>
            <person name="Ferreira P."/>
            <person name="Floudas D."/>
            <person name="Hibbett D.S."/>
            <person name="Canessa P."/>
            <person name="Larrondo L.F."/>
            <person name="James T.Y."/>
            <person name="Seelenfreund D."/>
            <person name="Lobos S."/>
            <person name="Polanco R."/>
            <person name="Tello M."/>
            <person name="Honda Y."/>
            <person name="Watanabe T."/>
            <person name="Watanabe T."/>
            <person name="Ryu J.S."/>
            <person name="Kubicek C.P."/>
            <person name="Schmoll M."/>
            <person name="Gaskell J."/>
            <person name="Hammel K.E."/>
            <person name="St John F.J."/>
            <person name="Vanden Wymelenberg A."/>
            <person name="Sabat G."/>
            <person name="Splinter BonDurant S."/>
            <person name="Syed K."/>
            <person name="Yadav J.S."/>
            <person name="Doddapaneni H."/>
            <person name="Subramanian V."/>
            <person name="Lavin J.L."/>
            <person name="Oguiza J.A."/>
            <person name="Perez G."/>
            <person name="Pisabarro A.G."/>
            <person name="Ramirez L."/>
            <person name="Santoyo F."/>
            <person name="Master E."/>
            <person name="Coutinho P.M."/>
            <person name="Henrissat B."/>
            <person name="Lombard V."/>
            <person name="Magnuson J.K."/>
            <person name="Kuees U."/>
            <person name="Hori C."/>
            <person name="Igarashi K."/>
            <person name="Samejima M."/>
            <person name="Held B.W."/>
            <person name="Barry K.W."/>
            <person name="LaButti K.M."/>
            <person name="Lapidus A."/>
            <person name="Lindquist E.A."/>
            <person name="Lucas S.M."/>
            <person name="Riley R."/>
            <person name="Salamov A.A."/>
            <person name="Hoffmeister D."/>
            <person name="Schwenk D."/>
            <person name="Hadar Y."/>
            <person name="Yarden O."/>
            <person name="de Vries R.P."/>
            <person name="Wiebenga A."/>
            <person name="Stenlid J."/>
            <person name="Eastwood D."/>
            <person name="Grigoriev I.V."/>
            <person name="Berka R.M."/>
            <person name="Blanchette R.A."/>
            <person name="Kersten P."/>
            <person name="Martinez A.T."/>
            <person name="Vicuna R."/>
            <person name="Cullen D."/>
        </authorList>
    </citation>
    <scope>NUCLEOTIDE SEQUENCE [LARGE SCALE GENOMIC DNA]</scope>
    <source>
        <strain evidence="2 3">B</strain>
    </source>
</reference>
<evidence type="ECO:0000313" key="3">
    <source>
        <dbReference type="Proteomes" id="UP000016930"/>
    </source>
</evidence>
<dbReference type="Proteomes" id="UP000016930">
    <property type="component" value="Unassembled WGS sequence"/>
</dbReference>
<evidence type="ECO:0000256" key="1">
    <source>
        <dbReference type="SAM" id="MobiDB-lite"/>
    </source>
</evidence>
<organism evidence="2 3">
    <name type="scientific">Ceriporiopsis subvermispora (strain B)</name>
    <name type="common">White-rot fungus</name>
    <name type="synonym">Gelatoporia subvermispora</name>
    <dbReference type="NCBI Taxonomy" id="914234"/>
    <lineage>
        <taxon>Eukaryota</taxon>
        <taxon>Fungi</taxon>
        <taxon>Dikarya</taxon>
        <taxon>Basidiomycota</taxon>
        <taxon>Agaricomycotina</taxon>
        <taxon>Agaricomycetes</taxon>
        <taxon>Polyporales</taxon>
        <taxon>Gelatoporiaceae</taxon>
        <taxon>Gelatoporia</taxon>
    </lineage>
</organism>
<name>M2QUY7_CERS8</name>
<dbReference type="HOGENOM" id="CLU_1834928_0_0_1"/>
<gene>
    <name evidence="2" type="ORF">CERSUDRAFT_115804</name>
</gene>
<evidence type="ECO:0000313" key="2">
    <source>
        <dbReference type="EMBL" id="EMD35885.1"/>
    </source>
</evidence>
<feature type="region of interest" description="Disordered" evidence="1">
    <location>
        <begin position="108"/>
        <end position="140"/>
    </location>
</feature>
<protein>
    <submittedName>
        <fullName evidence="2">Uncharacterized protein</fullName>
    </submittedName>
</protein>
<feature type="region of interest" description="Disordered" evidence="1">
    <location>
        <begin position="41"/>
        <end position="69"/>
    </location>
</feature>
<dbReference type="AlphaFoldDB" id="M2QUY7"/>
<accession>M2QUY7</accession>
<dbReference type="EMBL" id="KB445799">
    <property type="protein sequence ID" value="EMD35885.1"/>
    <property type="molecule type" value="Genomic_DNA"/>
</dbReference>
<proteinExistence type="predicted"/>
<sequence>MRAGPGTLQIEHRNAGLEFGDGLYAPQEHVSRSKLLASALRTSGEQRPKLATGCVPRTGSSFDLQSRDSRAPEVGRQVFVSAHPSLRRARRLVVAAANAMARLSCSRLPRVGAAPRSGNRDASAPPTGVRTPVSSAALQL</sequence>